<evidence type="ECO:0000259" key="1">
    <source>
        <dbReference type="Pfam" id="PF00557"/>
    </source>
</evidence>
<dbReference type="SUPFAM" id="SSF55920">
    <property type="entry name" value="Creatinase/aminopeptidase"/>
    <property type="match status" value="1"/>
</dbReference>
<dbReference type="InterPro" id="IPR000587">
    <property type="entry name" value="Creatinase_N"/>
</dbReference>
<reference evidence="3 4" key="1">
    <citation type="journal article" date="2010" name="Stand. Genomic Sci.">
        <title>Complete genome sequence of Aminobacterium colombiense type strain (ALA-1).</title>
        <authorList>
            <person name="Chertkov O."/>
            <person name="Sikorski J."/>
            <person name="Brambilla E."/>
            <person name="Lapidus A."/>
            <person name="Copeland A."/>
            <person name="Glavina Del Rio T."/>
            <person name="Nolan M."/>
            <person name="Lucas S."/>
            <person name="Tice H."/>
            <person name="Cheng J.F."/>
            <person name="Han C."/>
            <person name="Detter J.C."/>
            <person name="Bruce D."/>
            <person name="Tapia R."/>
            <person name="Goodwin L."/>
            <person name="Pitluck S."/>
            <person name="Liolios K."/>
            <person name="Ivanova N."/>
            <person name="Mavromatis K."/>
            <person name="Ovchinnikova G."/>
            <person name="Pati A."/>
            <person name="Chen A."/>
            <person name="Palaniappan K."/>
            <person name="Land M."/>
            <person name="Hauser L."/>
            <person name="Chang Y.J."/>
            <person name="Jeffries C.D."/>
            <person name="Spring S."/>
            <person name="Rohde M."/>
            <person name="Goker M."/>
            <person name="Bristow J."/>
            <person name="Eisen J.A."/>
            <person name="Markowitz V."/>
            <person name="Hugenholtz P."/>
            <person name="Kyrpides N.C."/>
            <person name="Klenk H.P."/>
        </authorList>
    </citation>
    <scope>NUCLEOTIDE SEQUENCE [LARGE SCALE GENOMIC DNA]</scope>
    <source>
        <strain evidence="4">DSM 12261 / ALA-1</strain>
    </source>
</reference>
<evidence type="ECO:0000313" key="3">
    <source>
        <dbReference type="EMBL" id="ADE57771.1"/>
    </source>
</evidence>
<accession>D5EGT9</accession>
<sequence length="364" mass="41047">MLHKERFQKLVEILNEQKLDAVFLAPSSDLKYITGLDFRSDSRLKGALISKEGESFFLCPSLHRDDVESVREEMHILEWNDVDWFQGAFRRGLQLVGLDGHLRIAFTRGIEAGDMIEAVEGLNVQCVNGFSLLFPMRSIKSKEELELMRRASAMNDKMMESLAVYLRPGLYEDEIIKFIMNFHESHGGNPRVPGVATGVNSSKPHYGRDNNRAIEENDIVLVDCGGWYDGYSHDMTRTFFVGAPTEEQRKVYEIVLEAQLAAEEKVAVGAIPSEIDKTARDIITEYGYGDSFNHRLGHGIGMDGHEAPYISQGNHVPLVEGNCFSIEPGIYLKGKFGVRIEDLVVLTESGREIINHYPKHLQVL</sequence>
<dbReference type="InterPro" id="IPR029149">
    <property type="entry name" value="Creatin/AminoP/Spt16_N"/>
</dbReference>
<dbReference type="InterPro" id="IPR036005">
    <property type="entry name" value="Creatinase/aminopeptidase-like"/>
</dbReference>
<dbReference type="STRING" id="572547.Amico_1655"/>
<dbReference type="SUPFAM" id="SSF53092">
    <property type="entry name" value="Creatinase/prolidase N-terminal domain"/>
    <property type="match status" value="1"/>
</dbReference>
<gene>
    <name evidence="3" type="ordered locus">Amico_1655</name>
</gene>
<evidence type="ECO:0000259" key="2">
    <source>
        <dbReference type="Pfam" id="PF01321"/>
    </source>
</evidence>
<dbReference type="KEGG" id="aco:Amico_1655"/>
<dbReference type="eggNOG" id="COG0006">
    <property type="taxonomic scope" value="Bacteria"/>
</dbReference>
<dbReference type="Gene3D" id="3.40.350.10">
    <property type="entry name" value="Creatinase/prolidase N-terminal domain"/>
    <property type="match status" value="1"/>
</dbReference>
<proteinExistence type="predicted"/>
<dbReference type="EMBL" id="CP001997">
    <property type="protein sequence ID" value="ADE57771.1"/>
    <property type="molecule type" value="Genomic_DNA"/>
</dbReference>
<name>D5EGT9_AMICL</name>
<dbReference type="Gene3D" id="3.90.230.10">
    <property type="entry name" value="Creatinase/methionine aminopeptidase superfamily"/>
    <property type="match status" value="1"/>
</dbReference>
<evidence type="ECO:0000313" key="4">
    <source>
        <dbReference type="Proteomes" id="UP000002366"/>
    </source>
</evidence>
<dbReference type="PANTHER" id="PTHR46112:SF3">
    <property type="entry name" value="AMINOPEPTIDASE YPDF"/>
    <property type="match status" value="1"/>
</dbReference>
<dbReference type="Pfam" id="PF01321">
    <property type="entry name" value="Creatinase_N"/>
    <property type="match status" value="1"/>
</dbReference>
<feature type="domain" description="Peptidase M24" evidence="1">
    <location>
        <begin position="146"/>
        <end position="348"/>
    </location>
</feature>
<organism evidence="3 4">
    <name type="scientific">Aminobacterium colombiense (strain DSM 12261 / ALA-1)</name>
    <dbReference type="NCBI Taxonomy" id="572547"/>
    <lineage>
        <taxon>Bacteria</taxon>
        <taxon>Thermotogati</taxon>
        <taxon>Synergistota</taxon>
        <taxon>Synergistia</taxon>
        <taxon>Synergistales</taxon>
        <taxon>Aminobacteriaceae</taxon>
        <taxon>Aminobacterium</taxon>
    </lineage>
</organism>
<dbReference type="InterPro" id="IPR050659">
    <property type="entry name" value="Peptidase_M24B"/>
</dbReference>
<dbReference type="InterPro" id="IPR000994">
    <property type="entry name" value="Pept_M24"/>
</dbReference>
<dbReference type="Pfam" id="PF00557">
    <property type="entry name" value="Peptidase_M24"/>
    <property type="match status" value="1"/>
</dbReference>
<dbReference type="PANTHER" id="PTHR46112">
    <property type="entry name" value="AMINOPEPTIDASE"/>
    <property type="match status" value="1"/>
</dbReference>
<dbReference type="AlphaFoldDB" id="D5EGT9"/>
<dbReference type="HOGENOM" id="CLU_017266_4_2_0"/>
<feature type="domain" description="Creatinase N-terminal" evidence="2">
    <location>
        <begin position="6"/>
        <end position="99"/>
    </location>
</feature>
<protein>
    <submittedName>
        <fullName evidence="3">Peptidase M24</fullName>
    </submittedName>
</protein>
<dbReference type="RefSeq" id="WP_013049033.1">
    <property type="nucleotide sequence ID" value="NC_014011.1"/>
</dbReference>
<keyword evidence="4" id="KW-1185">Reference proteome</keyword>
<dbReference type="Proteomes" id="UP000002366">
    <property type="component" value="Chromosome"/>
</dbReference>